<dbReference type="InterPro" id="IPR039220">
    <property type="entry name" value="FAM3"/>
</dbReference>
<keyword evidence="1" id="KW-1133">Transmembrane helix</keyword>
<protein>
    <submittedName>
        <fullName evidence="2">Uncharacterized protein</fullName>
    </submittedName>
</protein>
<feature type="non-terminal residue" evidence="2">
    <location>
        <position position="1"/>
    </location>
</feature>
<gene>
    <name evidence="2" type="ORF">ILYODFUR_037126</name>
</gene>
<reference evidence="2 3" key="1">
    <citation type="submission" date="2021-06" db="EMBL/GenBank/DDBJ databases">
        <authorList>
            <person name="Palmer J.M."/>
        </authorList>
    </citation>
    <scope>NUCLEOTIDE SEQUENCE [LARGE SCALE GENOMIC DNA]</scope>
    <source>
        <strain evidence="3">if_2019</strain>
        <tissue evidence="2">Muscle</tissue>
    </source>
</reference>
<organism evidence="2 3">
    <name type="scientific">Ilyodon furcidens</name>
    <name type="common">goldbreast splitfin</name>
    <dbReference type="NCBI Taxonomy" id="33524"/>
    <lineage>
        <taxon>Eukaryota</taxon>
        <taxon>Metazoa</taxon>
        <taxon>Chordata</taxon>
        <taxon>Craniata</taxon>
        <taxon>Vertebrata</taxon>
        <taxon>Euteleostomi</taxon>
        <taxon>Actinopterygii</taxon>
        <taxon>Neopterygii</taxon>
        <taxon>Teleostei</taxon>
        <taxon>Neoteleostei</taxon>
        <taxon>Acanthomorphata</taxon>
        <taxon>Ovalentaria</taxon>
        <taxon>Atherinomorphae</taxon>
        <taxon>Cyprinodontiformes</taxon>
        <taxon>Goodeidae</taxon>
        <taxon>Ilyodon</taxon>
    </lineage>
</organism>
<keyword evidence="3" id="KW-1185">Reference proteome</keyword>
<keyword evidence="1" id="KW-0812">Transmembrane</keyword>
<evidence type="ECO:0000313" key="3">
    <source>
        <dbReference type="Proteomes" id="UP001482620"/>
    </source>
</evidence>
<evidence type="ECO:0000313" key="2">
    <source>
        <dbReference type="EMBL" id="MEQ2234996.1"/>
    </source>
</evidence>
<dbReference type="PANTHER" id="PTHR14592">
    <property type="entry name" value="UNCHARACTERIZED FAM3"/>
    <property type="match status" value="1"/>
</dbReference>
<name>A0ABV0TSL3_9TELE</name>
<accession>A0ABV0TSL3</accession>
<feature type="transmembrane region" description="Helical" evidence="1">
    <location>
        <begin position="12"/>
        <end position="35"/>
    </location>
</feature>
<keyword evidence="1" id="KW-0472">Membrane</keyword>
<comment type="caution">
    <text evidence="2">The sequence shown here is derived from an EMBL/GenBank/DDBJ whole genome shotgun (WGS) entry which is preliminary data.</text>
</comment>
<evidence type="ECO:0000256" key="1">
    <source>
        <dbReference type="SAM" id="Phobius"/>
    </source>
</evidence>
<dbReference type="EMBL" id="JAHRIQ010042721">
    <property type="protein sequence ID" value="MEQ2234996.1"/>
    <property type="molecule type" value="Genomic_DNA"/>
</dbReference>
<proteinExistence type="predicted"/>
<sequence length="136" mass="14950">KSNIGKQSNIIRWFLQALTLFILLLVIIFIVLHFYSDPIKDITKSLSISSRTFRTSSQSAEGPCLRKKVCPTNRLSFFIQSGAANVVPPKICVNNELVLGAVLNNAGSGINIVVVNGECQGIISEFFFILSLFLSD</sequence>
<dbReference type="Proteomes" id="UP001482620">
    <property type="component" value="Unassembled WGS sequence"/>
</dbReference>